<dbReference type="InterPro" id="IPR055771">
    <property type="entry name" value="DUF7347"/>
</dbReference>
<sequence length="291" mass="32133">MTTHDETEEAFTALADSKRVAILRILWERESAATFTELREALGMRDSGKFNYHLDQLTGRFVSKTDNGYHLTIAGRLVYGSILSGAYTKEDSLEPIALAEPCPACGGSRTLTYSDETVRVECDSCKVSPSAGVPPGVFASYDRDAVPAVANRYFRTIVRQADNGFCWYCEGKTTPTIVLMSDILGKDVEHLGGSDELPVVQYGCERCGSSLTVNLGNSLLSHPAVVSFYYDHDINVQETSLWEFATWNTDRTRVLDSDPFRVSVSYHAGGERLDIIVNESLDVVETECLPE</sequence>
<dbReference type="InterPro" id="IPR055775">
    <property type="entry name" value="DUF7351"/>
</dbReference>
<gene>
    <name evidence="3" type="ORF">ACFQJ7_08170</name>
</gene>
<organism evidence="3 4">
    <name type="scientific">Halovenus rubra</name>
    <dbReference type="NCBI Taxonomy" id="869890"/>
    <lineage>
        <taxon>Archaea</taxon>
        <taxon>Methanobacteriati</taxon>
        <taxon>Methanobacteriota</taxon>
        <taxon>Stenosarchaea group</taxon>
        <taxon>Halobacteria</taxon>
        <taxon>Halobacteriales</taxon>
        <taxon>Haloarculaceae</taxon>
        <taxon>Halovenus</taxon>
    </lineage>
</organism>
<dbReference type="Gene3D" id="1.10.10.10">
    <property type="entry name" value="Winged helix-like DNA-binding domain superfamily/Winged helix DNA-binding domain"/>
    <property type="match status" value="1"/>
</dbReference>
<dbReference type="Pfam" id="PF24042">
    <property type="entry name" value="DUF7351"/>
    <property type="match status" value="1"/>
</dbReference>
<reference evidence="3 4" key="1">
    <citation type="journal article" date="2014" name="Int. J. Syst. Evol. Microbiol.">
        <title>Complete genome sequence of Corynebacterium casei LMG S-19264T (=DSM 44701T), isolated from a smear-ripened cheese.</title>
        <authorList>
            <consortium name="US DOE Joint Genome Institute (JGI-PGF)"/>
            <person name="Walter F."/>
            <person name="Albersmeier A."/>
            <person name="Kalinowski J."/>
            <person name="Ruckert C."/>
        </authorList>
    </citation>
    <scope>NUCLEOTIDE SEQUENCE [LARGE SCALE GENOMIC DNA]</scope>
    <source>
        <strain evidence="3 4">CGMCC 4.7215</strain>
    </source>
</reference>
<dbReference type="Proteomes" id="UP001596414">
    <property type="component" value="Unassembled WGS sequence"/>
</dbReference>
<protein>
    <submittedName>
        <fullName evidence="3">ArsR/SmtB family transcription factor</fullName>
    </submittedName>
</protein>
<dbReference type="EMBL" id="JBHSZQ010000012">
    <property type="protein sequence ID" value="MFC7126011.1"/>
    <property type="molecule type" value="Genomic_DNA"/>
</dbReference>
<dbReference type="InterPro" id="IPR036390">
    <property type="entry name" value="WH_DNA-bd_sf"/>
</dbReference>
<name>A0ABD5X489_9EURY</name>
<dbReference type="SUPFAM" id="SSF46785">
    <property type="entry name" value="Winged helix' DNA-binding domain"/>
    <property type="match status" value="1"/>
</dbReference>
<evidence type="ECO:0000313" key="4">
    <source>
        <dbReference type="Proteomes" id="UP001596414"/>
    </source>
</evidence>
<dbReference type="InterPro" id="IPR011991">
    <property type="entry name" value="ArsR-like_HTH"/>
</dbReference>
<dbReference type="InterPro" id="IPR036388">
    <property type="entry name" value="WH-like_DNA-bd_sf"/>
</dbReference>
<comment type="caution">
    <text evidence="3">The sequence shown here is derived from an EMBL/GenBank/DDBJ whole genome shotgun (WGS) entry which is preliminary data.</text>
</comment>
<dbReference type="Pfam" id="PF24038">
    <property type="entry name" value="DUF7347"/>
    <property type="match status" value="1"/>
</dbReference>
<proteinExistence type="predicted"/>
<dbReference type="AlphaFoldDB" id="A0ABD5X489"/>
<feature type="domain" description="DUF7351" evidence="2">
    <location>
        <begin position="100"/>
        <end position="283"/>
    </location>
</feature>
<dbReference type="RefSeq" id="WP_267638939.1">
    <property type="nucleotide sequence ID" value="NZ_JAODIY010000046.1"/>
</dbReference>
<evidence type="ECO:0000259" key="1">
    <source>
        <dbReference type="Pfam" id="PF24038"/>
    </source>
</evidence>
<dbReference type="CDD" id="cd00090">
    <property type="entry name" value="HTH_ARSR"/>
    <property type="match status" value="1"/>
</dbReference>
<accession>A0ABD5X489</accession>
<feature type="domain" description="DUF7347" evidence="1">
    <location>
        <begin position="8"/>
        <end position="82"/>
    </location>
</feature>
<evidence type="ECO:0000313" key="3">
    <source>
        <dbReference type="EMBL" id="MFC7126011.1"/>
    </source>
</evidence>
<evidence type="ECO:0000259" key="2">
    <source>
        <dbReference type="Pfam" id="PF24042"/>
    </source>
</evidence>